<gene>
    <name evidence="2" type="ORF">RchiOBHm_Chr5g0003291</name>
</gene>
<keyword evidence="3" id="KW-1185">Reference proteome</keyword>
<evidence type="ECO:0000313" key="3">
    <source>
        <dbReference type="Proteomes" id="UP000238479"/>
    </source>
</evidence>
<reference evidence="2 3" key="1">
    <citation type="journal article" date="2018" name="Nat. Genet.">
        <title>The Rosa genome provides new insights in the design of modern roses.</title>
        <authorList>
            <person name="Bendahmane M."/>
        </authorList>
    </citation>
    <scope>NUCLEOTIDE SEQUENCE [LARGE SCALE GENOMIC DNA]</scope>
    <source>
        <strain evidence="3">cv. Old Blush</strain>
    </source>
</reference>
<dbReference type="EMBL" id="PDCK01000043">
    <property type="protein sequence ID" value="PRQ28461.1"/>
    <property type="molecule type" value="Genomic_DNA"/>
</dbReference>
<feature type="region of interest" description="Disordered" evidence="1">
    <location>
        <begin position="39"/>
        <end position="69"/>
    </location>
</feature>
<dbReference type="AlphaFoldDB" id="A0A2P6Q2R5"/>
<comment type="caution">
    <text evidence="2">The sequence shown here is derived from an EMBL/GenBank/DDBJ whole genome shotgun (WGS) entry which is preliminary data.</text>
</comment>
<proteinExistence type="predicted"/>
<dbReference type="OMA" id="NCLKHQS"/>
<dbReference type="OrthoDB" id="610799at2759"/>
<dbReference type="Proteomes" id="UP000238479">
    <property type="component" value="Chromosome 5"/>
</dbReference>
<evidence type="ECO:0000313" key="2">
    <source>
        <dbReference type="EMBL" id="PRQ28461.1"/>
    </source>
</evidence>
<accession>A0A2P6Q2R5</accession>
<dbReference type="Gramene" id="PRQ28461">
    <property type="protein sequence ID" value="PRQ28461"/>
    <property type="gene ID" value="RchiOBHm_Chr5g0003291"/>
</dbReference>
<feature type="region of interest" description="Disordered" evidence="1">
    <location>
        <begin position="107"/>
        <end position="128"/>
    </location>
</feature>
<protein>
    <submittedName>
        <fullName evidence="2">Uncharacterized protein</fullName>
    </submittedName>
</protein>
<organism evidence="2 3">
    <name type="scientific">Rosa chinensis</name>
    <name type="common">China rose</name>
    <dbReference type="NCBI Taxonomy" id="74649"/>
    <lineage>
        <taxon>Eukaryota</taxon>
        <taxon>Viridiplantae</taxon>
        <taxon>Streptophyta</taxon>
        <taxon>Embryophyta</taxon>
        <taxon>Tracheophyta</taxon>
        <taxon>Spermatophyta</taxon>
        <taxon>Magnoliopsida</taxon>
        <taxon>eudicotyledons</taxon>
        <taxon>Gunneridae</taxon>
        <taxon>Pentapetalae</taxon>
        <taxon>rosids</taxon>
        <taxon>fabids</taxon>
        <taxon>Rosales</taxon>
        <taxon>Rosaceae</taxon>
        <taxon>Rosoideae</taxon>
        <taxon>Rosoideae incertae sedis</taxon>
        <taxon>Rosa</taxon>
    </lineage>
</organism>
<name>A0A2P6Q2R5_ROSCH</name>
<evidence type="ECO:0000256" key="1">
    <source>
        <dbReference type="SAM" id="MobiDB-lite"/>
    </source>
</evidence>
<feature type="compositionally biased region" description="Low complexity" evidence="1">
    <location>
        <begin position="44"/>
        <end position="63"/>
    </location>
</feature>
<dbReference type="PANTHER" id="PTHR33647">
    <property type="entry name" value="OS01G0793900 PROTEIN"/>
    <property type="match status" value="1"/>
</dbReference>
<sequence length="128" mass="14454">MGNCCLRRDSAVWADDDDGWVNVCQLHQSQQPEKQKLLGEVQFRSSSGSSSSSCRRRPSSSGGDHQEVKIKMTKRELEELVGSRGGAMDVSTVEQLLARVMDDGDDRYDYEEHQRPWRPALQSIPEVD</sequence>
<dbReference type="PANTHER" id="PTHR33647:SF5">
    <property type="entry name" value="OS01G0793900 PROTEIN"/>
    <property type="match status" value="1"/>
</dbReference>